<dbReference type="EMBL" id="JANBPW010005058">
    <property type="protein sequence ID" value="KAJ1933461.1"/>
    <property type="molecule type" value="Genomic_DNA"/>
</dbReference>
<comment type="caution">
    <text evidence="1">The sequence shown here is derived from an EMBL/GenBank/DDBJ whole genome shotgun (WGS) entry which is preliminary data.</text>
</comment>
<keyword evidence="2" id="KW-1185">Reference proteome</keyword>
<accession>A0ACC1J151</accession>
<proteinExistence type="predicted"/>
<evidence type="ECO:0000313" key="2">
    <source>
        <dbReference type="Proteomes" id="UP001150603"/>
    </source>
</evidence>
<sequence length="184" mass="19229">MHSAESSLSTAIDVPSPREPNSGNVSDDGDDFDSVDSSPLPNNSVSRYPPVSANTLSQLREGEIGGSLGRNAGSRATRPVASSDQPQHGTIRRKLTIGSAHKQQASGDAGSSNEELTSFFQSLLGRKGGVASAAASNSGKSSPQQPPPRQLGTASLSRSSTTGSHRDVQAEFERLKTQLNRSKE</sequence>
<reference evidence="1" key="1">
    <citation type="submission" date="2022-07" db="EMBL/GenBank/DDBJ databases">
        <title>Phylogenomic reconstructions and comparative analyses of Kickxellomycotina fungi.</title>
        <authorList>
            <person name="Reynolds N.K."/>
            <person name="Stajich J.E."/>
            <person name="Barry K."/>
            <person name="Grigoriev I.V."/>
            <person name="Crous P."/>
            <person name="Smith M.E."/>
        </authorList>
    </citation>
    <scope>NUCLEOTIDE SEQUENCE</scope>
    <source>
        <strain evidence="1">NRRL 5244</strain>
    </source>
</reference>
<gene>
    <name evidence="1" type="ORF">FBU59_006021</name>
</gene>
<dbReference type="Proteomes" id="UP001150603">
    <property type="component" value="Unassembled WGS sequence"/>
</dbReference>
<evidence type="ECO:0000313" key="1">
    <source>
        <dbReference type="EMBL" id="KAJ1933461.1"/>
    </source>
</evidence>
<name>A0ACC1J151_9FUNG</name>
<protein>
    <submittedName>
        <fullName evidence="1">Uncharacterized protein</fullName>
    </submittedName>
</protein>
<organism evidence="1 2">
    <name type="scientific">Linderina macrospora</name>
    <dbReference type="NCBI Taxonomy" id="4868"/>
    <lineage>
        <taxon>Eukaryota</taxon>
        <taxon>Fungi</taxon>
        <taxon>Fungi incertae sedis</taxon>
        <taxon>Zoopagomycota</taxon>
        <taxon>Kickxellomycotina</taxon>
        <taxon>Kickxellomycetes</taxon>
        <taxon>Kickxellales</taxon>
        <taxon>Kickxellaceae</taxon>
        <taxon>Linderina</taxon>
    </lineage>
</organism>